<evidence type="ECO:0000259" key="9">
    <source>
        <dbReference type="Pfam" id="PF00892"/>
    </source>
</evidence>
<feature type="transmembrane region" description="Helical" evidence="8">
    <location>
        <begin position="372"/>
        <end position="393"/>
    </location>
</feature>
<feature type="transmembrane region" description="Helical" evidence="8">
    <location>
        <begin position="192"/>
        <end position="214"/>
    </location>
</feature>
<keyword evidence="3" id="KW-1003">Cell membrane</keyword>
<feature type="transmembrane region" description="Helical" evidence="8">
    <location>
        <begin position="254"/>
        <end position="273"/>
    </location>
</feature>
<name>C1E9I3_MICCC</name>
<dbReference type="InParanoid" id="C1E9I3"/>
<evidence type="ECO:0000256" key="3">
    <source>
        <dbReference type="ARBA" id="ARBA00022475"/>
    </source>
</evidence>
<keyword evidence="5 8" id="KW-1133">Transmembrane helix</keyword>
<dbReference type="GeneID" id="8245073"/>
<evidence type="ECO:0000256" key="6">
    <source>
        <dbReference type="ARBA" id="ARBA00023136"/>
    </source>
</evidence>
<dbReference type="OMA" id="ARTWIAC"/>
<comment type="subcellular location">
    <subcellularLocation>
        <location evidence="1">Cell membrane</location>
        <topology evidence="1">Multi-pass membrane protein</topology>
    </subcellularLocation>
</comment>
<evidence type="ECO:0000256" key="7">
    <source>
        <dbReference type="SAM" id="MobiDB-lite"/>
    </source>
</evidence>
<reference evidence="10 11" key="1">
    <citation type="journal article" date="2009" name="Science">
        <title>Green evolution and dynamic adaptations revealed by genomes of the marine picoeukaryotes Micromonas.</title>
        <authorList>
            <person name="Worden A.Z."/>
            <person name="Lee J.H."/>
            <person name="Mock T."/>
            <person name="Rouze P."/>
            <person name="Simmons M.P."/>
            <person name="Aerts A.L."/>
            <person name="Allen A.E."/>
            <person name="Cuvelier M.L."/>
            <person name="Derelle E."/>
            <person name="Everett M.V."/>
            <person name="Foulon E."/>
            <person name="Grimwood J."/>
            <person name="Gundlach H."/>
            <person name="Henrissat B."/>
            <person name="Napoli C."/>
            <person name="McDonald S.M."/>
            <person name="Parker M.S."/>
            <person name="Rombauts S."/>
            <person name="Salamov A."/>
            <person name="Von Dassow P."/>
            <person name="Badger J.H."/>
            <person name="Coutinho P.M."/>
            <person name="Demir E."/>
            <person name="Dubchak I."/>
            <person name="Gentemann C."/>
            <person name="Eikrem W."/>
            <person name="Gready J.E."/>
            <person name="John U."/>
            <person name="Lanier W."/>
            <person name="Lindquist E.A."/>
            <person name="Lucas S."/>
            <person name="Mayer K.F."/>
            <person name="Moreau H."/>
            <person name="Not F."/>
            <person name="Otillar R."/>
            <person name="Panaud O."/>
            <person name="Pangilinan J."/>
            <person name="Paulsen I."/>
            <person name="Piegu B."/>
            <person name="Poliakov A."/>
            <person name="Robbens S."/>
            <person name="Schmutz J."/>
            <person name="Toulza E."/>
            <person name="Wyss T."/>
            <person name="Zelensky A."/>
            <person name="Zhou K."/>
            <person name="Armbrust E.V."/>
            <person name="Bhattacharya D."/>
            <person name="Goodenough U.W."/>
            <person name="Van de Peer Y."/>
            <person name="Grigoriev I.V."/>
        </authorList>
    </citation>
    <scope>NUCLEOTIDE SEQUENCE [LARGE SCALE GENOMIC DNA]</scope>
    <source>
        <strain evidence="11">RCC299 / NOUM17</strain>
    </source>
</reference>
<feature type="compositionally biased region" description="Basic and acidic residues" evidence="7">
    <location>
        <begin position="37"/>
        <end position="46"/>
    </location>
</feature>
<evidence type="ECO:0000256" key="2">
    <source>
        <dbReference type="ARBA" id="ARBA00007635"/>
    </source>
</evidence>
<feature type="transmembrane region" description="Helical" evidence="8">
    <location>
        <begin position="220"/>
        <end position="242"/>
    </location>
</feature>
<evidence type="ECO:0000256" key="4">
    <source>
        <dbReference type="ARBA" id="ARBA00022692"/>
    </source>
</evidence>
<dbReference type="Pfam" id="PF00892">
    <property type="entry name" value="EamA"/>
    <property type="match status" value="1"/>
</dbReference>
<dbReference type="Proteomes" id="UP000002009">
    <property type="component" value="Chromosome 7"/>
</dbReference>
<feature type="transmembrane region" description="Helical" evidence="8">
    <location>
        <begin position="324"/>
        <end position="342"/>
    </location>
</feature>
<evidence type="ECO:0000313" key="10">
    <source>
        <dbReference type="EMBL" id="ACO64683.1"/>
    </source>
</evidence>
<dbReference type="AlphaFoldDB" id="C1E9I3"/>
<dbReference type="InterPro" id="IPR037185">
    <property type="entry name" value="EmrE-like"/>
</dbReference>
<dbReference type="InterPro" id="IPR051258">
    <property type="entry name" value="Diverse_Substrate_Transporter"/>
</dbReference>
<evidence type="ECO:0000313" key="11">
    <source>
        <dbReference type="Proteomes" id="UP000002009"/>
    </source>
</evidence>
<dbReference type="PANTHER" id="PTHR42920">
    <property type="entry name" value="OS03G0707200 PROTEIN-RELATED"/>
    <property type="match status" value="1"/>
</dbReference>
<feature type="region of interest" description="Disordered" evidence="7">
    <location>
        <begin position="1"/>
        <end position="99"/>
    </location>
</feature>
<keyword evidence="11" id="KW-1185">Reference proteome</keyword>
<feature type="domain" description="EamA" evidence="9">
    <location>
        <begin position="293"/>
        <end position="445"/>
    </location>
</feature>
<evidence type="ECO:0000256" key="5">
    <source>
        <dbReference type="ARBA" id="ARBA00022989"/>
    </source>
</evidence>
<dbReference type="SUPFAM" id="SSF103481">
    <property type="entry name" value="Multidrug resistance efflux transporter EmrE"/>
    <property type="match status" value="1"/>
</dbReference>
<gene>
    <name evidence="10" type="ORF">MICPUN_59732</name>
</gene>
<evidence type="ECO:0000256" key="1">
    <source>
        <dbReference type="ARBA" id="ARBA00004651"/>
    </source>
</evidence>
<dbReference type="InterPro" id="IPR000620">
    <property type="entry name" value="EamA_dom"/>
</dbReference>
<keyword evidence="4 8" id="KW-0812">Transmembrane</keyword>
<feature type="transmembrane region" description="Helical" evidence="8">
    <location>
        <begin position="431"/>
        <end position="449"/>
    </location>
</feature>
<feature type="transmembrane region" description="Helical" evidence="8">
    <location>
        <begin position="405"/>
        <end position="425"/>
    </location>
</feature>
<dbReference type="OrthoDB" id="2017960at2759"/>
<dbReference type="EMBL" id="CP001328">
    <property type="protein sequence ID" value="ACO64683.1"/>
    <property type="molecule type" value="Genomic_DNA"/>
</dbReference>
<dbReference type="RefSeq" id="XP_002503425.1">
    <property type="nucleotide sequence ID" value="XM_002503379.1"/>
</dbReference>
<sequence length="459" mass="46950">MHIATARGLASPCRAVSARPDRARRASASTSCASPRRRTDEADQRGRTSVASRSRDDATGRVLSHRGASTRFRAIGEPETGVIADDSPPPPRDGDVEGAEGTSLTAARGLLLAVPVLWATYNPALRFIYDSPTSPTPAELTSVRMLAAMVPFTPVFLSIARDAASAKMTTTKVAEDAASGDREARGGRDVRLLLRAGAELGILNFLGTACQAWGLEQTTATRAGFLLSTINVAVPIFAAAGLGGAGAPPVTKTAWAACALALVGVLITDAPNVSSSFDASSVLSSSTDGFNGGDLGVLLGAACYAVFTVRLGKWAREYDGPEDLAAVKLAMVFACCCAWVLVDQAAYGSGVGGKWPNGGPWGSVLWAGGFDAGLWAAVVYSAVGPGAAANLLQMKGQRIVPAAEAQVIFATTPVFNAAISVAFLGEAAGGHTLLGGAVIVFASVLPLVAERFGDAGKSS</sequence>
<dbReference type="eggNOG" id="ENOG502S9WD">
    <property type="taxonomic scope" value="Eukaryota"/>
</dbReference>
<proteinExistence type="inferred from homology"/>
<dbReference type="GO" id="GO:0005886">
    <property type="term" value="C:plasma membrane"/>
    <property type="evidence" value="ECO:0007669"/>
    <property type="project" value="UniProtKB-SubCell"/>
</dbReference>
<accession>C1E9I3</accession>
<keyword evidence="6 8" id="KW-0472">Membrane</keyword>
<evidence type="ECO:0000256" key="8">
    <source>
        <dbReference type="SAM" id="Phobius"/>
    </source>
</evidence>
<dbReference type="KEGG" id="mis:MICPUN_59732"/>
<organism evidence="10 11">
    <name type="scientific">Micromonas commoda (strain RCC299 / NOUM17 / CCMP2709)</name>
    <name type="common">Picoplanktonic green alga</name>
    <dbReference type="NCBI Taxonomy" id="296587"/>
    <lineage>
        <taxon>Eukaryota</taxon>
        <taxon>Viridiplantae</taxon>
        <taxon>Chlorophyta</taxon>
        <taxon>Mamiellophyceae</taxon>
        <taxon>Mamiellales</taxon>
        <taxon>Mamiellaceae</taxon>
        <taxon>Micromonas</taxon>
    </lineage>
</organism>
<dbReference type="PANTHER" id="PTHR42920:SF23">
    <property type="entry name" value="EAMA DOMAIN-CONTAINING PROTEIN"/>
    <property type="match status" value="1"/>
</dbReference>
<protein>
    <submittedName>
        <fullName evidence="10">Drug/Metabolite transporter superfamily</fullName>
    </submittedName>
</protein>
<comment type="similarity">
    <text evidence="2">Belongs to the drug/metabolite transporter (DMT) superfamily. Plant drug/metabolite exporter (P-DME) (TC 2.A.7.4) family.</text>
</comment>
<feature type="transmembrane region" description="Helical" evidence="8">
    <location>
        <begin position="293"/>
        <end position="312"/>
    </location>
</feature>